<protein>
    <submittedName>
        <fullName evidence="1">Uncharacterized protein</fullName>
    </submittedName>
</protein>
<dbReference type="Proteomes" id="UP000054248">
    <property type="component" value="Unassembled WGS sequence"/>
</dbReference>
<dbReference type="HOGENOM" id="CLU_2967573_0_0_1"/>
<evidence type="ECO:0000313" key="1">
    <source>
        <dbReference type="EMBL" id="KIO21875.1"/>
    </source>
</evidence>
<dbReference type="AlphaFoldDB" id="A0A0C3Q172"/>
<dbReference type="OrthoDB" id="331544at2759"/>
<organism evidence="1 2">
    <name type="scientific">Tulasnella calospora MUT 4182</name>
    <dbReference type="NCBI Taxonomy" id="1051891"/>
    <lineage>
        <taxon>Eukaryota</taxon>
        <taxon>Fungi</taxon>
        <taxon>Dikarya</taxon>
        <taxon>Basidiomycota</taxon>
        <taxon>Agaricomycotina</taxon>
        <taxon>Agaricomycetes</taxon>
        <taxon>Cantharellales</taxon>
        <taxon>Tulasnellaceae</taxon>
        <taxon>Tulasnella</taxon>
    </lineage>
</organism>
<sequence length="59" mass="7011">MTSDMGRTVGILHRREWNQLGRRFDWWAGRVGTVQRVAERRLETQTFQIWLLCVIVLAP</sequence>
<dbReference type="EMBL" id="KN823124">
    <property type="protein sequence ID" value="KIO21875.1"/>
    <property type="molecule type" value="Genomic_DNA"/>
</dbReference>
<name>A0A0C3Q172_9AGAM</name>
<keyword evidence="2" id="KW-1185">Reference proteome</keyword>
<accession>A0A0C3Q172</accession>
<gene>
    <name evidence="1" type="ORF">M407DRAFT_245344</name>
</gene>
<proteinExistence type="predicted"/>
<feature type="non-terminal residue" evidence="1">
    <location>
        <position position="59"/>
    </location>
</feature>
<evidence type="ECO:0000313" key="2">
    <source>
        <dbReference type="Proteomes" id="UP000054248"/>
    </source>
</evidence>
<reference evidence="2" key="2">
    <citation type="submission" date="2015-01" db="EMBL/GenBank/DDBJ databases">
        <title>Evolutionary Origins and Diversification of the Mycorrhizal Mutualists.</title>
        <authorList>
            <consortium name="DOE Joint Genome Institute"/>
            <consortium name="Mycorrhizal Genomics Consortium"/>
            <person name="Kohler A."/>
            <person name="Kuo A."/>
            <person name="Nagy L.G."/>
            <person name="Floudas D."/>
            <person name="Copeland A."/>
            <person name="Barry K.W."/>
            <person name="Cichocki N."/>
            <person name="Veneault-Fourrey C."/>
            <person name="LaButti K."/>
            <person name="Lindquist E.A."/>
            <person name="Lipzen A."/>
            <person name="Lundell T."/>
            <person name="Morin E."/>
            <person name="Murat C."/>
            <person name="Riley R."/>
            <person name="Ohm R."/>
            <person name="Sun H."/>
            <person name="Tunlid A."/>
            <person name="Henrissat B."/>
            <person name="Grigoriev I.V."/>
            <person name="Hibbett D.S."/>
            <person name="Martin F."/>
        </authorList>
    </citation>
    <scope>NUCLEOTIDE SEQUENCE [LARGE SCALE GENOMIC DNA]</scope>
    <source>
        <strain evidence="2">MUT 4182</strain>
    </source>
</reference>
<reference evidence="1 2" key="1">
    <citation type="submission" date="2014-04" db="EMBL/GenBank/DDBJ databases">
        <authorList>
            <consortium name="DOE Joint Genome Institute"/>
            <person name="Kuo A."/>
            <person name="Girlanda M."/>
            <person name="Perotto S."/>
            <person name="Kohler A."/>
            <person name="Nagy L.G."/>
            <person name="Floudas D."/>
            <person name="Copeland A."/>
            <person name="Barry K.W."/>
            <person name="Cichocki N."/>
            <person name="Veneault-Fourrey C."/>
            <person name="LaButti K."/>
            <person name="Lindquist E.A."/>
            <person name="Lipzen A."/>
            <person name="Lundell T."/>
            <person name="Morin E."/>
            <person name="Murat C."/>
            <person name="Sun H."/>
            <person name="Tunlid A."/>
            <person name="Henrissat B."/>
            <person name="Grigoriev I.V."/>
            <person name="Hibbett D.S."/>
            <person name="Martin F."/>
            <person name="Nordberg H.P."/>
            <person name="Cantor M.N."/>
            <person name="Hua S.X."/>
        </authorList>
    </citation>
    <scope>NUCLEOTIDE SEQUENCE [LARGE SCALE GENOMIC DNA]</scope>
    <source>
        <strain evidence="1 2">MUT 4182</strain>
    </source>
</reference>